<name>A0A3A2ZIJ7_9EURO</name>
<keyword evidence="1" id="KW-0812">Transmembrane</keyword>
<dbReference type="STRING" id="2070753.A0A3A2ZIJ7"/>
<dbReference type="AlphaFoldDB" id="A0A3A2ZIJ7"/>
<proteinExistence type="predicted"/>
<protein>
    <submittedName>
        <fullName evidence="2">Uncharacterized protein</fullName>
    </submittedName>
</protein>
<evidence type="ECO:0000313" key="3">
    <source>
        <dbReference type="Proteomes" id="UP000266188"/>
    </source>
</evidence>
<sequence length="101" mass="11305">MKAGEVESLAMLSFGNRSYTPNEIVLSAGRRLLERVHRLKHTMAATVVERAMSATGGDPIDDTVYKWNIATQTLCIVFMTLFFGLRVYARSFVLNGFSIED</sequence>
<comment type="caution">
    <text evidence="2">The sequence shown here is derived from an EMBL/GenBank/DDBJ whole genome shotgun (WGS) entry which is preliminary data.</text>
</comment>
<reference evidence="3" key="1">
    <citation type="submission" date="2017-02" db="EMBL/GenBank/DDBJ databases">
        <authorList>
            <person name="Tafer H."/>
            <person name="Lopandic K."/>
        </authorList>
    </citation>
    <scope>NUCLEOTIDE SEQUENCE [LARGE SCALE GENOMIC DNA]</scope>
    <source>
        <strain evidence="3">CBS 366.77</strain>
    </source>
</reference>
<dbReference type="EMBL" id="MVGC01001757">
    <property type="protein sequence ID" value="RJE17051.1"/>
    <property type="molecule type" value="Genomic_DNA"/>
</dbReference>
<evidence type="ECO:0000256" key="1">
    <source>
        <dbReference type="SAM" id="Phobius"/>
    </source>
</evidence>
<accession>A0A3A2ZIJ7</accession>
<evidence type="ECO:0000313" key="2">
    <source>
        <dbReference type="EMBL" id="RJE17051.1"/>
    </source>
</evidence>
<organism evidence="2 3">
    <name type="scientific">Aspergillus sclerotialis</name>
    <dbReference type="NCBI Taxonomy" id="2070753"/>
    <lineage>
        <taxon>Eukaryota</taxon>
        <taxon>Fungi</taxon>
        <taxon>Dikarya</taxon>
        <taxon>Ascomycota</taxon>
        <taxon>Pezizomycotina</taxon>
        <taxon>Eurotiomycetes</taxon>
        <taxon>Eurotiomycetidae</taxon>
        <taxon>Eurotiales</taxon>
        <taxon>Aspergillaceae</taxon>
        <taxon>Aspergillus</taxon>
        <taxon>Aspergillus subgen. Polypaecilum</taxon>
    </lineage>
</organism>
<feature type="transmembrane region" description="Helical" evidence="1">
    <location>
        <begin position="69"/>
        <end position="89"/>
    </location>
</feature>
<dbReference type="Proteomes" id="UP000266188">
    <property type="component" value="Unassembled WGS sequence"/>
</dbReference>
<feature type="non-terminal residue" evidence="2">
    <location>
        <position position="101"/>
    </location>
</feature>
<keyword evidence="1" id="KW-1133">Transmembrane helix</keyword>
<keyword evidence="1" id="KW-0472">Membrane</keyword>
<gene>
    <name evidence="2" type="ORF">PHISCL_10612</name>
</gene>
<keyword evidence="3" id="KW-1185">Reference proteome</keyword>